<sequence>MVGGRMKGLTSQPTKVSFRANKNRWITMLPLTGAVLSLLYTLMSYPCAGKKAPLYEIIPGQGLYKLHQKKSNWMSAWSTCLEEDAHLLIVNSKKEADGIVRIMKDNNVFEVFIGFHEDTTSPERSYVTVDGTAASVVRI</sequence>
<evidence type="ECO:0000256" key="1">
    <source>
        <dbReference type="SAM" id="Phobius"/>
    </source>
</evidence>
<dbReference type="EMBL" id="OC322399">
    <property type="protein sequence ID" value="CAD7411735.1"/>
    <property type="molecule type" value="Genomic_DNA"/>
</dbReference>
<keyword evidence="1" id="KW-0812">Transmembrane</keyword>
<dbReference type="CDD" id="cd00037">
    <property type="entry name" value="CLECT"/>
    <property type="match status" value="1"/>
</dbReference>
<evidence type="ECO:0000313" key="2">
    <source>
        <dbReference type="EMBL" id="CAD7411735.1"/>
    </source>
</evidence>
<evidence type="ECO:0008006" key="3">
    <source>
        <dbReference type="Google" id="ProtNLM"/>
    </source>
</evidence>
<dbReference type="Gene3D" id="3.10.100.10">
    <property type="entry name" value="Mannose-Binding Protein A, subunit A"/>
    <property type="match status" value="1"/>
</dbReference>
<organism evidence="2">
    <name type="scientific">Timema cristinae</name>
    <name type="common">Walking stick</name>
    <dbReference type="NCBI Taxonomy" id="61476"/>
    <lineage>
        <taxon>Eukaryota</taxon>
        <taxon>Metazoa</taxon>
        <taxon>Ecdysozoa</taxon>
        <taxon>Arthropoda</taxon>
        <taxon>Hexapoda</taxon>
        <taxon>Insecta</taxon>
        <taxon>Pterygota</taxon>
        <taxon>Neoptera</taxon>
        <taxon>Polyneoptera</taxon>
        <taxon>Phasmatodea</taxon>
        <taxon>Timematodea</taxon>
        <taxon>Timematoidea</taxon>
        <taxon>Timematidae</taxon>
        <taxon>Timema</taxon>
    </lineage>
</organism>
<dbReference type="AlphaFoldDB" id="A0A7R9H7K2"/>
<keyword evidence="1" id="KW-0472">Membrane</keyword>
<proteinExistence type="predicted"/>
<protein>
    <recommendedName>
        <fullName evidence="3">C-type lectin domain-containing protein</fullName>
    </recommendedName>
</protein>
<accession>A0A7R9H7K2</accession>
<feature type="transmembrane region" description="Helical" evidence="1">
    <location>
        <begin position="25"/>
        <end position="43"/>
    </location>
</feature>
<gene>
    <name evidence="2" type="ORF">TCEB3V08_LOCUS11063</name>
</gene>
<dbReference type="InterPro" id="IPR016187">
    <property type="entry name" value="CTDL_fold"/>
</dbReference>
<reference evidence="2" key="1">
    <citation type="submission" date="2020-11" db="EMBL/GenBank/DDBJ databases">
        <authorList>
            <person name="Tran Van P."/>
        </authorList>
    </citation>
    <scope>NUCLEOTIDE SEQUENCE</scope>
</reference>
<dbReference type="SUPFAM" id="SSF56436">
    <property type="entry name" value="C-type lectin-like"/>
    <property type="match status" value="1"/>
</dbReference>
<name>A0A7R9H7K2_TIMCR</name>
<dbReference type="InterPro" id="IPR016186">
    <property type="entry name" value="C-type_lectin-like/link_sf"/>
</dbReference>
<keyword evidence="1" id="KW-1133">Transmembrane helix</keyword>